<evidence type="ECO:0000256" key="2">
    <source>
        <dbReference type="SAM" id="Phobius"/>
    </source>
</evidence>
<feature type="compositionally biased region" description="Basic and acidic residues" evidence="1">
    <location>
        <begin position="22"/>
        <end position="37"/>
    </location>
</feature>
<evidence type="ECO:0008006" key="5">
    <source>
        <dbReference type="Google" id="ProtNLM"/>
    </source>
</evidence>
<feature type="region of interest" description="Disordered" evidence="1">
    <location>
        <begin position="1"/>
        <end position="37"/>
    </location>
</feature>
<keyword evidence="2" id="KW-0472">Membrane</keyword>
<name>A0A103XUN4_CYNCS</name>
<feature type="compositionally biased region" description="Basic and acidic residues" evidence="1">
    <location>
        <begin position="1"/>
        <end position="12"/>
    </location>
</feature>
<sequence length="109" mass="12080">NQGRSFEVDANKKLSCHQHTQGGERERERERDQREGSEMAVMEKLKMFAVQEPIVAASCLIGGVGLFLPAVVKPMLDSFESSKQVRQPDLNNVVSETPVANPGPTERDN</sequence>
<feature type="region of interest" description="Disordered" evidence="1">
    <location>
        <begin position="81"/>
        <end position="109"/>
    </location>
</feature>
<gene>
    <name evidence="3" type="ORF">Ccrd_000730</name>
</gene>
<feature type="transmembrane region" description="Helical" evidence="2">
    <location>
        <begin position="54"/>
        <end position="76"/>
    </location>
</feature>
<dbReference type="Gramene" id="KVH97170">
    <property type="protein sequence ID" value="KVH97170"/>
    <property type="gene ID" value="Ccrd_000730"/>
</dbReference>
<feature type="compositionally biased region" description="Polar residues" evidence="1">
    <location>
        <begin position="81"/>
        <end position="95"/>
    </location>
</feature>
<protein>
    <recommendedName>
        <fullName evidence="5">Fiber</fullName>
    </recommendedName>
</protein>
<dbReference type="PANTHER" id="PTHR36026">
    <property type="entry name" value="OS05G0542100 PROTEIN"/>
    <property type="match status" value="1"/>
</dbReference>
<accession>A0A103XUN4</accession>
<dbReference type="EMBL" id="LEKV01003852">
    <property type="protein sequence ID" value="KVH97170.1"/>
    <property type="molecule type" value="Genomic_DNA"/>
</dbReference>
<dbReference type="AlphaFoldDB" id="A0A103XUN4"/>
<evidence type="ECO:0000313" key="4">
    <source>
        <dbReference type="Proteomes" id="UP000243975"/>
    </source>
</evidence>
<organism evidence="3 4">
    <name type="scientific">Cynara cardunculus var. scolymus</name>
    <name type="common">Globe artichoke</name>
    <name type="synonym">Cynara scolymus</name>
    <dbReference type="NCBI Taxonomy" id="59895"/>
    <lineage>
        <taxon>Eukaryota</taxon>
        <taxon>Viridiplantae</taxon>
        <taxon>Streptophyta</taxon>
        <taxon>Embryophyta</taxon>
        <taxon>Tracheophyta</taxon>
        <taxon>Spermatophyta</taxon>
        <taxon>Magnoliopsida</taxon>
        <taxon>eudicotyledons</taxon>
        <taxon>Gunneridae</taxon>
        <taxon>Pentapetalae</taxon>
        <taxon>asterids</taxon>
        <taxon>campanulids</taxon>
        <taxon>Asterales</taxon>
        <taxon>Asteraceae</taxon>
        <taxon>Carduoideae</taxon>
        <taxon>Cardueae</taxon>
        <taxon>Carduinae</taxon>
        <taxon>Cynara</taxon>
    </lineage>
</organism>
<evidence type="ECO:0000256" key="1">
    <source>
        <dbReference type="SAM" id="MobiDB-lite"/>
    </source>
</evidence>
<keyword evidence="2" id="KW-1133">Transmembrane helix</keyword>
<feature type="non-terminal residue" evidence="3">
    <location>
        <position position="1"/>
    </location>
</feature>
<comment type="caution">
    <text evidence="3">The sequence shown here is derived from an EMBL/GenBank/DDBJ whole genome shotgun (WGS) entry which is preliminary data.</text>
</comment>
<proteinExistence type="predicted"/>
<keyword evidence="4" id="KW-1185">Reference proteome</keyword>
<evidence type="ECO:0000313" key="3">
    <source>
        <dbReference type="EMBL" id="KVH97170.1"/>
    </source>
</evidence>
<dbReference type="OMA" id="FAVQEPI"/>
<keyword evidence="2" id="KW-0812">Transmembrane</keyword>
<dbReference type="STRING" id="59895.A0A103XUN4"/>
<reference evidence="3 4" key="1">
    <citation type="journal article" date="2016" name="Sci. Rep.">
        <title>The genome sequence of the outbreeding globe artichoke constructed de novo incorporating a phase-aware low-pass sequencing strategy of F1 progeny.</title>
        <authorList>
            <person name="Scaglione D."/>
            <person name="Reyes-Chin-Wo S."/>
            <person name="Acquadro A."/>
            <person name="Froenicke L."/>
            <person name="Portis E."/>
            <person name="Beitel C."/>
            <person name="Tirone M."/>
            <person name="Mauro R."/>
            <person name="Lo Monaco A."/>
            <person name="Mauromicale G."/>
            <person name="Faccioli P."/>
            <person name="Cattivelli L."/>
            <person name="Rieseberg L."/>
            <person name="Michelmore R."/>
            <person name="Lanteri S."/>
        </authorList>
    </citation>
    <scope>NUCLEOTIDE SEQUENCE [LARGE SCALE GENOMIC DNA]</scope>
    <source>
        <strain evidence="3">2C</strain>
    </source>
</reference>
<dbReference type="PANTHER" id="PTHR36026:SF1">
    <property type="entry name" value="OS05G0542100 PROTEIN"/>
    <property type="match status" value="1"/>
</dbReference>
<dbReference type="Proteomes" id="UP000243975">
    <property type="component" value="Unassembled WGS sequence"/>
</dbReference>